<name>A0A8D8YNZ4_9HEMI</name>
<dbReference type="EMBL" id="HBUF01386727">
    <property type="protein sequence ID" value="CAG6732398.1"/>
    <property type="molecule type" value="Transcribed_RNA"/>
</dbReference>
<dbReference type="Pfam" id="PF07707">
    <property type="entry name" value="BACK"/>
    <property type="match status" value="1"/>
</dbReference>
<dbReference type="InterPro" id="IPR000210">
    <property type="entry name" value="BTB/POZ_dom"/>
</dbReference>
<evidence type="ECO:0000313" key="3">
    <source>
        <dbReference type="EMBL" id="CAG6732398.1"/>
    </source>
</evidence>
<dbReference type="InterPro" id="IPR011705">
    <property type="entry name" value="BACK"/>
</dbReference>
<dbReference type="SUPFAM" id="SSF54695">
    <property type="entry name" value="POZ domain"/>
    <property type="match status" value="1"/>
</dbReference>
<dbReference type="GO" id="GO:0008344">
    <property type="term" value="P:adult locomotory behavior"/>
    <property type="evidence" value="ECO:0007669"/>
    <property type="project" value="TreeGrafter"/>
</dbReference>
<accession>A0A8D8YNZ4</accession>
<evidence type="ECO:0000256" key="1">
    <source>
        <dbReference type="SAM" id="MobiDB-lite"/>
    </source>
</evidence>
<feature type="region of interest" description="Disordered" evidence="1">
    <location>
        <begin position="213"/>
        <end position="239"/>
    </location>
</feature>
<proteinExistence type="predicted"/>
<dbReference type="Gene3D" id="1.25.40.420">
    <property type="match status" value="1"/>
</dbReference>
<dbReference type="SMART" id="SM00225">
    <property type="entry name" value="BTB"/>
    <property type="match status" value="1"/>
</dbReference>
<feature type="domain" description="BTB" evidence="2">
    <location>
        <begin position="26"/>
        <end position="94"/>
    </location>
</feature>
<dbReference type="PANTHER" id="PTHR46306">
    <property type="entry name" value="BTB/POZ DOMAIN-CONTAINING PROTEIN 9"/>
    <property type="match status" value="1"/>
</dbReference>
<dbReference type="AlphaFoldDB" id="A0A8D8YNZ4"/>
<dbReference type="Pfam" id="PF00651">
    <property type="entry name" value="BTB"/>
    <property type="match status" value="1"/>
</dbReference>
<protein>
    <recommendedName>
        <fullName evidence="2">BTB domain-containing protein</fullName>
    </recommendedName>
</protein>
<dbReference type="InterPro" id="IPR052407">
    <property type="entry name" value="BTB_POZ_domain_cont_9"/>
</dbReference>
<reference evidence="3" key="1">
    <citation type="submission" date="2021-05" db="EMBL/GenBank/DDBJ databases">
        <authorList>
            <person name="Alioto T."/>
            <person name="Alioto T."/>
            <person name="Gomez Garrido J."/>
        </authorList>
    </citation>
    <scope>NUCLEOTIDE SEQUENCE</scope>
</reference>
<dbReference type="GO" id="GO:0050804">
    <property type="term" value="P:modulation of chemical synaptic transmission"/>
    <property type="evidence" value="ECO:0007669"/>
    <property type="project" value="TreeGrafter"/>
</dbReference>
<dbReference type="InterPro" id="IPR011333">
    <property type="entry name" value="SKP1/BTB/POZ_sf"/>
</dbReference>
<dbReference type="Gene3D" id="3.30.710.10">
    <property type="entry name" value="Potassium Channel Kv1.1, Chain A"/>
    <property type="match status" value="1"/>
</dbReference>
<dbReference type="GO" id="GO:0005737">
    <property type="term" value="C:cytoplasm"/>
    <property type="evidence" value="ECO:0007669"/>
    <property type="project" value="TreeGrafter"/>
</dbReference>
<dbReference type="PROSITE" id="PS50097">
    <property type="entry name" value="BTB"/>
    <property type="match status" value="1"/>
</dbReference>
<dbReference type="GO" id="GO:0048512">
    <property type="term" value="P:circadian behavior"/>
    <property type="evidence" value="ECO:0007669"/>
    <property type="project" value="TreeGrafter"/>
</dbReference>
<organism evidence="3">
    <name type="scientific">Cacopsylla melanoneura</name>
    <dbReference type="NCBI Taxonomy" id="428564"/>
    <lineage>
        <taxon>Eukaryota</taxon>
        <taxon>Metazoa</taxon>
        <taxon>Ecdysozoa</taxon>
        <taxon>Arthropoda</taxon>
        <taxon>Hexapoda</taxon>
        <taxon>Insecta</taxon>
        <taxon>Pterygota</taxon>
        <taxon>Neoptera</taxon>
        <taxon>Paraneoptera</taxon>
        <taxon>Hemiptera</taxon>
        <taxon>Sternorrhyncha</taxon>
        <taxon>Psylloidea</taxon>
        <taxon>Psyllidae</taxon>
        <taxon>Psyllinae</taxon>
        <taxon>Cacopsylla</taxon>
    </lineage>
</organism>
<evidence type="ECO:0000259" key="2">
    <source>
        <dbReference type="PROSITE" id="PS50097"/>
    </source>
</evidence>
<sequence>MAAYEFRNDKDTLHKLELMLNNKERSDTVFLVNNTRYYAWSHLVAMNSTVLESLMNEYFAHCEDREIKIRNVKHDDSFYLVLKYMYGVKMNFTETNINVICEAMCLAERFEIVDLSKELKQFVATKIDGFDIEAVVTLLNTSRKYNLDDVYKKVTDYAYRNAENLVYHTSFVQLQYEVLVDLLKSDWFYAKEIEILRGVLTWHDDMDAKKREINADNTNGDNADEKDVDNESQSTSGEQNLEQLTDTLSVNNEEQTDTLSVNNEAQPDSLSVNNEGQCDSLSVNNEIQPQISGEGSSVEPSGDTSDGSNTDIANPTSSRAEDLTTLVQSFKENILKSLLSHIRHLRFTAFEYMKVLEADLFIKYRDILADYKHFSQSTEPRKQYVSPTIIASNPVVVQPLPAVLSYIQPFPTALYNKFYKINKVFTIKRLSLNTVYESEEELQIGNFKLKIDLKESSPLGTDSVYFDVNLKCTSDEERAWECYTEAQVIWKPYCRINFGCKRYGCSEGFHCRNSGFFKYLPSKQTSFGKFSIISSQPKVFLGQYNLCLLSSESYNDLIVNDTIQLYVKINTFQIKYK</sequence>
<dbReference type="PANTHER" id="PTHR46306:SF1">
    <property type="entry name" value="BTB_POZ DOMAIN-CONTAINING PROTEIN 9"/>
    <property type="match status" value="1"/>
</dbReference>
<feature type="region of interest" description="Disordered" evidence="1">
    <location>
        <begin position="254"/>
        <end position="319"/>
    </location>
</feature>
<feature type="compositionally biased region" description="Polar residues" evidence="1">
    <location>
        <begin position="254"/>
        <end position="318"/>
    </location>
</feature>